<comment type="caution">
    <text evidence="4">The sequence shown here is derived from an EMBL/GenBank/DDBJ whole genome shotgun (WGS) entry which is preliminary data.</text>
</comment>
<dbReference type="InterPro" id="IPR029061">
    <property type="entry name" value="THDP-binding"/>
</dbReference>
<keyword evidence="1" id="KW-0560">Oxidoreductase</keyword>
<gene>
    <name evidence="4" type="ORF">UV09_C0031G0010</name>
</gene>
<evidence type="ECO:0000259" key="3">
    <source>
        <dbReference type="Pfam" id="PF01855"/>
    </source>
</evidence>
<dbReference type="PANTHER" id="PTHR32154:SF20">
    <property type="entry name" value="2-OXOGLUTARATE OXIDOREDUCTASE SUBUNIT KORA"/>
    <property type="match status" value="1"/>
</dbReference>
<dbReference type="Proteomes" id="UP000034320">
    <property type="component" value="Unassembled WGS sequence"/>
</dbReference>
<dbReference type="NCBIfam" id="TIGR03710">
    <property type="entry name" value="OAFO_sf"/>
    <property type="match status" value="1"/>
</dbReference>
<dbReference type="GO" id="GO:0016903">
    <property type="term" value="F:oxidoreductase activity, acting on the aldehyde or oxo group of donors"/>
    <property type="evidence" value="ECO:0007669"/>
    <property type="project" value="InterPro"/>
</dbReference>
<dbReference type="EMBL" id="LCDD01000031">
    <property type="protein sequence ID" value="KKS45675.1"/>
    <property type="molecule type" value="Genomic_DNA"/>
</dbReference>
<feature type="domain" description="Pyruvate/ketoisovalerate oxidoreductase catalytic" evidence="2">
    <location>
        <begin position="13"/>
        <end position="177"/>
    </location>
</feature>
<dbReference type="PANTHER" id="PTHR32154">
    <property type="entry name" value="PYRUVATE-FLAVODOXIN OXIDOREDUCTASE-RELATED"/>
    <property type="match status" value="1"/>
</dbReference>
<sequence length="580" mass="64349">MIDFTVKIGGEAGFGIMTTGLFLGKIATRSGYHAFEYSEYPSLIRGGHNVIEVRISDEEVHSQGQGVDLLLCLNKETADLHGHEVREGGVIVFDNEKTDESKLMKPDRNIHYVHIPFSRILRENSLPMVMLNNIALGVLMHLIGADMEILNTLIAETFARKGEEIITKNREAATLGMNEAKKNFKIDILHKLEKKSVISPKLYITGNEVIGLGAIRAGCQFYCAYPMTPSSAILHYLASKAEKAGIVVKHAEDEISVINMALGASWAGARSMVATSGGGFALMVEAVSLSGMTETPIVIVMGQRPGPATGMPTWTEQGDLHFVIRSGHGEFPKIVLAPGDVGEAYKLTVEAFNLADRYQTPVLIMADKYLQEGHQSVEKFEIQSRFDRDRIDRGKLLSQEELLKITSYKRYLITDDGISSRALPGMKQSLHQANSYEHGEDGHTTEDAGERVKQVDKRNRKEATYLSNDFRLPEVFGAKEPPLTVVSWGSMKGPILQAMKESGGSFNYVHFSRLWPLDFGKLKEFLGRFGKFLLIENNSTGQLGQLLTMATGIEFPQKLLKYSGRPVYPHEIMVKIKELL</sequence>
<dbReference type="CDD" id="cd07034">
    <property type="entry name" value="TPP_PYR_PFOR_IOR-alpha_like"/>
    <property type="match status" value="1"/>
</dbReference>
<dbReference type="InterPro" id="IPR009014">
    <property type="entry name" value="Transketo_C/PFOR_II"/>
</dbReference>
<dbReference type="Pfam" id="PF01855">
    <property type="entry name" value="POR_N"/>
    <property type="match status" value="1"/>
</dbReference>
<dbReference type="SUPFAM" id="SSF53323">
    <property type="entry name" value="Pyruvate-ferredoxin oxidoreductase, PFOR, domain III"/>
    <property type="match status" value="1"/>
</dbReference>
<evidence type="ECO:0000256" key="1">
    <source>
        <dbReference type="ARBA" id="ARBA00023002"/>
    </source>
</evidence>
<dbReference type="PATRIC" id="fig|1618442.3.peg.1123"/>
<name>A0A0G0ZAF6_9BACT</name>
<accession>A0A0G0ZAF6</accession>
<feature type="domain" description="Pyruvate flavodoxin/ferredoxin oxidoreductase pyrimidine binding" evidence="3">
    <location>
        <begin position="213"/>
        <end position="456"/>
    </location>
</feature>
<dbReference type="InterPro" id="IPR022367">
    <property type="entry name" value="2-oxoacid/accept_OxRdtase_asu"/>
</dbReference>
<dbReference type="Gene3D" id="3.40.50.920">
    <property type="match status" value="1"/>
</dbReference>
<protein>
    <submittedName>
        <fullName evidence="4">Pyruvate flavodoxin/ferredoxin oxidoreductase domain protein</fullName>
    </submittedName>
</protein>
<dbReference type="Gene3D" id="3.40.50.970">
    <property type="match status" value="1"/>
</dbReference>
<evidence type="ECO:0000259" key="2">
    <source>
        <dbReference type="Pfam" id="PF01558"/>
    </source>
</evidence>
<organism evidence="4 5">
    <name type="scientific">Candidatus Gottesmanbacteria bacterium GW2011_GWA2_42_18</name>
    <dbReference type="NCBI Taxonomy" id="1618442"/>
    <lineage>
        <taxon>Bacteria</taxon>
        <taxon>Candidatus Gottesmaniibacteriota</taxon>
    </lineage>
</organism>
<dbReference type="InterPro" id="IPR002869">
    <property type="entry name" value="Pyrv_flavodox_OxRed_cen"/>
</dbReference>
<proteinExistence type="predicted"/>
<reference evidence="4 5" key="1">
    <citation type="journal article" date="2015" name="Nature">
        <title>rRNA introns, odd ribosomes, and small enigmatic genomes across a large radiation of phyla.</title>
        <authorList>
            <person name="Brown C.T."/>
            <person name="Hug L.A."/>
            <person name="Thomas B.C."/>
            <person name="Sharon I."/>
            <person name="Castelle C.J."/>
            <person name="Singh A."/>
            <person name="Wilkins M.J."/>
            <person name="Williams K.H."/>
            <person name="Banfield J.F."/>
        </authorList>
    </citation>
    <scope>NUCLEOTIDE SEQUENCE [LARGE SCALE GENOMIC DNA]</scope>
</reference>
<evidence type="ECO:0000313" key="5">
    <source>
        <dbReference type="Proteomes" id="UP000034320"/>
    </source>
</evidence>
<dbReference type="InterPro" id="IPR050722">
    <property type="entry name" value="Pyruvate:ferred/Flavod_OxRd"/>
</dbReference>
<dbReference type="Pfam" id="PF01558">
    <property type="entry name" value="POR"/>
    <property type="match status" value="1"/>
</dbReference>
<dbReference type="InterPro" id="IPR002880">
    <property type="entry name" value="Pyrv_Fd/Flavodoxin_OxRdtase_N"/>
</dbReference>
<keyword evidence="4" id="KW-0670">Pyruvate</keyword>
<dbReference type="Gene3D" id="3.40.920.10">
    <property type="entry name" value="Pyruvate-ferredoxin oxidoreductase, PFOR, domain III"/>
    <property type="match status" value="1"/>
</dbReference>
<evidence type="ECO:0000313" key="4">
    <source>
        <dbReference type="EMBL" id="KKS45675.1"/>
    </source>
</evidence>
<dbReference type="FunFam" id="3.40.50.970:FF:000022">
    <property type="entry name" value="2-oxoglutarate ferredoxin oxidoreductase alpha subunit"/>
    <property type="match status" value="1"/>
</dbReference>
<dbReference type="SUPFAM" id="SSF52922">
    <property type="entry name" value="TK C-terminal domain-like"/>
    <property type="match status" value="1"/>
</dbReference>
<dbReference type="InterPro" id="IPR019752">
    <property type="entry name" value="Pyrv/ketoisovalerate_OxRed_cat"/>
</dbReference>
<dbReference type="GO" id="GO:0006979">
    <property type="term" value="P:response to oxidative stress"/>
    <property type="evidence" value="ECO:0007669"/>
    <property type="project" value="TreeGrafter"/>
</dbReference>
<dbReference type="AlphaFoldDB" id="A0A0G0ZAF6"/>
<dbReference type="SUPFAM" id="SSF52518">
    <property type="entry name" value="Thiamin diphosphate-binding fold (THDP-binding)"/>
    <property type="match status" value="1"/>
</dbReference>